<name>A0A8K0XSG9_9AGAR</name>
<reference evidence="1" key="1">
    <citation type="journal article" date="2021" name="New Phytol.">
        <title>Evolutionary innovations through gain and loss of genes in the ectomycorrhizal Boletales.</title>
        <authorList>
            <person name="Wu G."/>
            <person name="Miyauchi S."/>
            <person name="Morin E."/>
            <person name="Kuo A."/>
            <person name="Drula E."/>
            <person name="Varga T."/>
            <person name="Kohler A."/>
            <person name="Feng B."/>
            <person name="Cao Y."/>
            <person name="Lipzen A."/>
            <person name="Daum C."/>
            <person name="Hundley H."/>
            <person name="Pangilinan J."/>
            <person name="Johnson J."/>
            <person name="Barry K."/>
            <person name="LaButti K."/>
            <person name="Ng V."/>
            <person name="Ahrendt S."/>
            <person name="Min B."/>
            <person name="Choi I.G."/>
            <person name="Park H."/>
            <person name="Plett J.M."/>
            <person name="Magnuson J."/>
            <person name="Spatafora J.W."/>
            <person name="Nagy L.G."/>
            <person name="Henrissat B."/>
            <person name="Grigoriev I.V."/>
            <person name="Yang Z.L."/>
            <person name="Xu J."/>
            <person name="Martin F.M."/>
        </authorList>
    </citation>
    <scope>NUCLEOTIDE SEQUENCE</scope>
    <source>
        <strain evidence="1">KKN 215</strain>
    </source>
</reference>
<organism evidence="1 2">
    <name type="scientific">Cristinia sonorae</name>
    <dbReference type="NCBI Taxonomy" id="1940300"/>
    <lineage>
        <taxon>Eukaryota</taxon>
        <taxon>Fungi</taxon>
        <taxon>Dikarya</taxon>
        <taxon>Basidiomycota</taxon>
        <taxon>Agaricomycotina</taxon>
        <taxon>Agaricomycetes</taxon>
        <taxon>Agaricomycetidae</taxon>
        <taxon>Agaricales</taxon>
        <taxon>Pleurotineae</taxon>
        <taxon>Stephanosporaceae</taxon>
        <taxon>Cristinia</taxon>
    </lineage>
</organism>
<dbReference type="Proteomes" id="UP000813824">
    <property type="component" value="Unassembled WGS sequence"/>
</dbReference>
<proteinExistence type="predicted"/>
<evidence type="ECO:0000313" key="2">
    <source>
        <dbReference type="Proteomes" id="UP000813824"/>
    </source>
</evidence>
<dbReference type="AlphaFoldDB" id="A0A8K0XSG9"/>
<accession>A0A8K0XSG9</accession>
<comment type="caution">
    <text evidence="1">The sequence shown here is derived from an EMBL/GenBank/DDBJ whole genome shotgun (WGS) entry which is preliminary data.</text>
</comment>
<gene>
    <name evidence="1" type="ORF">BXZ70DRAFT_1006186</name>
</gene>
<sequence length="151" mass="17104">MTLQHSAEAEHLVVGDVNAELAGIQVFWRDNYEFTASRPTRESSATCTRLREIHEHYWFWWDLDTIAQETGRLEKFMSNKQVEARGGGLSFTTSGNEKLIMTVWYGCGRVNLPIARSIRPLSAVRMVLMEVFPSVDDQHSDVTVSAGILND</sequence>
<keyword evidence="2" id="KW-1185">Reference proteome</keyword>
<evidence type="ECO:0000313" key="1">
    <source>
        <dbReference type="EMBL" id="KAH8103015.1"/>
    </source>
</evidence>
<protein>
    <submittedName>
        <fullName evidence="1">Uncharacterized protein</fullName>
    </submittedName>
</protein>
<dbReference type="EMBL" id="JAEVFJ010000008">
    <property type="protein sequence ID" value="KAH8103015.1"/>
    <property type="molecule type" value="Genomic_DNA"/>
</dbReference>